<dbReference type="SUPFAM" id="SSF81296">
    <property type="entry name" value="E set domains"/>
    <property type="match status" value="2"/>
</dbReference>
<dbReference type="InterPro" id="IPR014756">
    <property type="entry name" value="Ig_E-set"/>
</dbReference>
<keyword evidence="2" id="KW-0479">Metal-binding</keyword>
<sequence>MGNVYDAILLGAKRVGHGLGYVKHPYLMEVLKKKNIAIEVNPVSNKMLGYVADQRHHPAITYLRYGIPIVLGSDDPATFGYDEFTVDWYEAFMSWGLNLADLRHLAFNSLRYSSLSSSEKNVAYNKWTLSYDNFILNTKTVACKQIFQNTSPQIFRIFPQEGDLKGGTKIQVFGRNFHVAICKKIVCNFGDIKTIGTFVYSHRITCNSPDLSHSMTIIRAFSHGVYRDTGDPLYLRFLVNIFSYLIHGTIGQFGYTNRRRRKRSKEQHYATQHYATHASDHTPNEQIVYSYLEFLKWEEFNRTRDDFPPARPIKLHIADIKQSKIYKLLKRFPKGGNMHLHHNHVVSKLKMLDLIFASPLYDNLYVKTGPPKQWNMDFFLNPPAGWAKVKENSTYTKDILVQHSTFLGIIDDKAINDPTDSGLRWKEIGPLFSVIGSHIINNANFTKLYMDAVLQAAIDENVQYLEAKSSAYNKLYVLDRDTKYASKNGKHFIDNDYGELELKMVEEVIKKFKGSHPNFIGYKRIVNSYRGGKINYVGQDVQKALRLYEKYPNLVSGFDLVSEEDRGYSLLFFLEDFSKITVQNLTLPYFFHDGETNWPDDLMTSLHDDDPVPTMDNLYDAILLGAKRVGHGIGYVKHPYLMEVLKKNKIAVEVNPISNKMLGYVADQRHHPAITYLRYGIPVILGSDDPGTFGYDEFTVDWYEAFMSWGLTLADLRHLALNSLQYSSLSSSEKIAAIQKWNKLYNDFIINTKGSACSESFQNTVPQVFRIFPQEGHVTGGTNIQVFGRNFQVAICQKIICRFGNIITKGRYVYNNRIVCKSPNQPQTTNGVTTNHVPFSVSLDGGHTFLSKTFTFSYLQRPRVSITDHGIGK</sequence>
<dbReference type="EMBL" id="UYJE01007851">
    <property type="protein sequence ID" value="VDI58476.1"/>
    <property type="molecule type" value="Genomic_DNA"/>
</dbReference>
<evidence type="ECO:0000313" key="5">
    <source>
        <dbReference type="EMBL" id="VDI58476.1"/>
    </source>
</evidence>
<feature type="domain" description="IPT/TIG" evidence="4">
    <location>
        <begin position="151"/>
        <end position="236"/>
    </location>
</feature>
<protein>
    <submittedName>
        <fullName evidence="5">Adenosine deaminase CECR1</fullName>
        <ecNumber evidence="5">3.5.4.4</ecNumber>
    </submittedName>
</protein>
<feature type="domain" description="IPT/TIG" evidence="4">
    <location>
        <begin position="765"/>
        <end position="859"/>
    </location>
</feature>
<name>A0A8B6G4F4_MYTGA</name>
<accession>A0A8B6G4F4</accession>
<comment type="caution">
    <text evidence="5">The sequence shown here is derived from an EMBL/GenBank/DDBJ whole genome shotgun (WGS) entry which is preliminary data.</text>
</comment>
<evidence type="ECO:0000313" key="6">
    <source>
        <dbReference type="Proteomes" id="UP000596742"/>
    </source>
</evidence>
<dbReference type="InterPro" id="IPR013783">
    <property type="entry name" value="Ig-like_fold"/>
</dbReference>
<evidence type="ECO:0000256" key="1">
    <source>
        <dbReference type="ARBA" id="ARBA00001947"/>
    </source>
</evidence>
<dbReference type="CDD" id="cd00603">
    <property type="entry name" value="IPT_PCSR"/>
    <property type="match status" value="1"/>
</dbReference>
<dbReference type="GO" id="GO:0005615">
    <property type="term" value="C:extracellular space"/>
    <property type="evidence" value="ECO:0007669"/>
    <property type="project" value="TreeGrafter"/>
</dbReference>
<dbReference type="Gene3D" id="2.60.40.10">
    <property type="entry name" value="Immunoglobulins"/>
    <property type="match status" value="2"/>
</dbReference>
<dbReference type="OrthoDB" id="7202371at2759"/>
<dbReference type="PANTHER" id="PTHR11409">
    <property type="entry name" value="ADENOSINE DEAMINASE"/>
    <property type="match status" value="1"/>
</dbReference>
<dbReference type="InterPro" id="IPR006330">
    <property type="entry name" value="Ado/ade_deaminase"/>
</dbReference>
<dbReference type="GO" id="GO:0006154">
    <property type="term" value="P:adenosine catabolic process"/>
    <property type="evidence" value="ECO:0007669"/>
    <property type="project" value="TreeGrafter"/>
</dbReference>
<dbReference type="GO" id="GO:0046872">
    <property type="term" value="F:metal ion binding"/>
    <property type="evidence" value="ECO:0007669"/>
    <property type="project" value="UniProtKB-KW"/>
</dbReference>
<dbReference type="InterPro" id="IPR001365">
    <property type="entry name" value="A_deaminase_dom"/>
</dbReference>
<dbReference type="Gene3D" id="3.20.20.140">
    <property type="entry name" value="Metal-dependent hydrolases"/>
    <property type="match status" value="2"/>
</dbReference>
<proteinExistence type="predicted"/>
<dbReference type="Pfam" id="PF01833">
    <property type="entry name" value="TIG"/>
    <property type="match status" value="2"/>
</dbReference>
<evidence type="ECO:0000259" key="4">
    <source>
        <dbReference type="SMART" id="SM00429"/>
    </source>
</evidence>
<dbReference type="InterPro" id="IPR002909">
    <property type="entry name" value="IPT_dom"/>
</dbReference>
<dbReference type="EC" id="3.5.4.4" evidence="5"/>
<dbReference type="AlphaFoldDB" id="A0A8B6G4F4"/>
<dbReference type="PANTHER" id="PTHR11409:SF39">
    <property type="entry name" value="ADENOSINE DEAMINASE 2"/>
    <property type="match status" value="1"/>
</dbReference>
<dbReference type="InterPro" id="IPR032466">
    <property type="entry name" value="Metal_Hydrolase"/>
</dbReference>
<evidence type="ECO:0000256" key="2">
    <source>
        <dbReference type="ARBA" id="ARBA00022723"/>
    </source>
</evidence>
<dbReference type="Pfam" id="PF00962">
    <property type="entry name" value="A_deaminase"/>
    <property type="match status" value="2"/>
</dbReference>
<dbReference type="GO" id="GO:0046103">
    <property type="term" value="P:inosine biosynthetic process"/>
    <property type="evidence" value="ECO:0007669"/>
    <property type="project" value="TreeGrafter"/>
</dbReference>
<comment type="cofactor">
    <cofactor evidence="1">
        <name>Zn(2+)</name>
        <dbReference type="ChEBI" id="CHEBI:29105"/>
    </cofactor>
</comment>
<dbReference type="Proteomes" id="UP000596742">
    <property type="component" value="Unassembled WGS sequence"/>
</dbReference>
<organism evidence="5 6">
    <name type="scientific">Mytilus galloprovincialis</name>
    <name type="common">Mediterranean mussel</name>
    <dbReference type="NCBI Taxonomy" id="29158"/>
    <lineage>
        <taxon>Eukaryota</taxon>
        <taxon>Metazoa</taxon>
        <taxon>Spiralia</taxon>
        <taxon>Lophotrochozoa</taxon>
        <taxon>Mollusca</taxon>
        <taxon>Bivalvia</taxon>
        <taxon>Autobranchia</taxon>
        <taxon>Pteriomorphia</taxon>
        <taxon>Mytilida</taxon>
        <taxon>Mytiloidea</taxon>
        <taxon>Mytilidae</taxon>
        <taxon>Mytilinae</taxon>
        <taxon>Mytilus</taxon>
    </lineage>
</organism>
<keyword evidence="6" id="KW-1185">Reference proteome</keyword>
<evidence type="ECO:0000256" key="3">
    <source>
        <dbReference type="ARBA" id="ARBA00022801"/>
    </source>
</evidence>
<dbReference type="SMART" id="SM00429">
    <property type="entry name" value="IPT"/>
    <property type="match status" value="2"/>
</dbReference>
<keyword evidence="3 5" id="KW-0378">Hydrolase</keyword>
<dbReference type="FunFam" id="3.20.20.140:FF:000185">
    <property type="entry name" value="Uncharacterized protein"/>
    <property type="match status" value="1"/>
</dbReference>
<dbReference type="SUPFAM" id="SSF51556">
    <property type="entry name" value="Metallo-dependent hydrolases"/>
    <property type="match status" value="2"/>
</dbReference>
<gene>
    <name evidence="5" type="ORF">MGAL_10B001218</name>
</gene>
<dbReference type="GO" id="GO:0004000">
    <property type="term" value="F:adenosine deaminase activity"/>
    <property type="evidence" value="ECO:0007669"/>
    <property type="project" value="TreeGrafter"/>
</dbReference>
<reference evidence="5" key="1">
    <citation type="submission" date="2018-11" db="EMBL/GenBank/DDBJ databases">
        <authorList>
            <person name="Alioto T."/>
            <person name="Alioto T."/>
        </authorList>
    </citation>
    <scope>NUCLEOTIDE SEQUENCE</scope>
</reference>